<dbReference type="EMBL" id="FQVL01000004">
    <property type="protein sequence ID" value="SHE89100.1"/>
    <property type="molecule type" value="Genomic_DNA"/>
</dbReference>
<dbReference type="Proteomes" id="UP000184476">
    <property type="component" value="Unassembled WGS sequence"/>
</dbReference>
<evidence type="ECO:0000256" key="1">
    <source>
        <dbReference type="ARBA" id="ARBA00022603"/>
    </source>
</evidence>
<dbReference type="GO" id="GO:0032259">
    <property type="term" value="P:methylation"/>
    <property type="evidence" value="ECO:0007669"/>
    <property type="project" value="UniProtKB-KW"/>
</dbReference>
<dbReference type="CDD" id="cd02440">
    <property type="entry name" value="AdoMet_MTases"/>
    <property type="match status" value="1"/>
</dbReference>
<keyword evidence="4" id="KW-0694">RNA-binding</keyword>
<keyword evidence="3" id="KW-0949">S-adenosyl-L-methionine</keyword>
<keyword evidence="6" id="KW-1185">Reference proteome</keyword>
<gene>
    <name evidence="5" type="ORF">SAMN05444392_104153</name>
</gene>
<evidence type="ECO:0000256" key="2">
    <source>
        <dbReference type="ARBA" id="ARBA00022679"/>
    </source>
</evidence>
<dbReference type="SUPFAM" id="SSF53335">
    <property type="entry name" value="S-adenosyl-L-methionine-dependent methyltransferases"/>
    <property type="match status" value="1"/>
</dbReference>
<dbReference type="GO" id="GO:0008168">
    <property type="term" value="F:methyltransferase activity"/>
    <property type="evidence" value="ECO:0007669"/>
    <property type="project" value="UniProtKB-KW"/>
</dbReference>
<sequence>MSWRQRVQFLSRFLQNPKKIGSVTPSSRFLVEALLDPVDWAKVKTIVELGAGTGVLTRKIARRIRDDSHVYIFEQDSKLAQALKARYPQMIHCSDAKQLSFELEMNGVHQVDCIISSLPFANFSMKERVILLKGIQQVLAQKGVFIAYQYSLQMRGLFEEYFPHVDTRFIPFNLPPSFVYICRKDPCIHLKLDRKKNTLLTI</sequence>
<organism evidence="5 6">
    <name type="scientific">Seinonella peptonophila</name>
    <dbReference type="NCBI Taxonomy" id="112248"/>
    <lineage>
        <taxon>Bacteria</taxon>
        <taxon>Bacillati</taxon>
        <taxon>Bacillota</taxon>
        <taxon>Bacilli</taxon>
        <taxon>Bacillales</taxon>
        <taxon>Thermoactinomycetaceae</taxon>
        <taxon>Seinonella</taxon>
    </lineage>
</organism>
<reference evidence="5 6" key="1">
    <citation type="submission" date="2016-11" db="EMBL/GenBank/DDBJ databases">
        <authorList>
            <person name="Jaros S."/>
            <person name="Januszkiewicz K."/>
            <person name="Wedrychowicz H."/>
        </authorList>
    </citation>
    <scope>NUCLEOTIDE SEQUENCE [LARGE SCALE GENOMIC DNA]</scope>
    <source>
        <strain evidence="5 6">DSM 44666</strain>
    </source>
</reference>
<dbReference type="InterPro" id="IPR001737">
    <property type="entry name" value="KsgA/Erm"/>
</dbReference>
<dbReference type="STRING" id="112248.SAMN05444392_104153"/>
<keyword evidence="2 5" id="KW-0808">Transferase</keyword>
<dbReference type="GO" id="GO:0003723">
    <property type="term" value="F:RNA binding"/>
    <property type="evidence" value="ECO:0007669"/>
    <property type="project" value="UniProtKB-KW"/>
</dbReference>
<accession>A0A1M4X6H7</accession>
<evidence type="ECO:0000313" key="6">
    <source>
        <dbReference type="Proteomes" id="UP000184476"/>
    </source>
</evidence>
<dbReference type="Pfam" id="PF00398">
    <property type="entry name" value="RrnaAD"/>
    <property type="match status" value="1"/>
</dbReference>
<dbReference type="OrthoDB" id="9805585at2"/>
<dbReference type="AlphaFoldDB" id="A0A1M4X6H7"/>
<evidence type="ECO:0000256" key="3">
    <source>
        <dbReference type="ARBA" id="ARBA00022691"/>
    </source>
</evidence>
<dbReference type="Gene3D" id="3.40.50.150">
    <property type="entry name" value="Vaccinia Virus protein VP39"/>
    <property type="match status" value="1"/>
</dbReference>
<protein>
    <submittedName>
        <fullName evidence="5">Phospholipid N-methyltransferase</fullName>
    </submittedName>
</protein>
<evidence type="ECO:0000313" key="5">
    <source>
        <dbReference type="EMBL" id="SHE89100.1"/>
    </source>
</evidence>
<name>A0A1M4X6H7_9BACL</name>
<keyword evidence="1 5" id="KW-0489">Methyltransferase</keyword>
<evidence type="ECO:0000256" key="4">
    <source>
        <dbReference type="ARBA" id="ARBA00022884"/>
    </source>
</evidence>
<dbReference type="InterPro" id="IPR029063">
    <property type="entry name" value="SAM-dependent_MTases_sf"/>
</dbReference>
<dbReference type="RefSeq" id="WP_073154541.1">
    <property type="nucleotide sequence ID" value="NZ_FQVL01000004.1"/>
</dbReference>
<proteinExistence type="predicted"/>